<keyword evidence="2" id="KW-0223">Dioxygenase</keyword>
<dbReference type="PROSITE" id="PS51819">
    <property type="entry name" value="VOC"/>
    <property type="match status" value="1"/>
</dbReference>
<gene>
    <name evidence="2" type="ORF">SAMN05421810_101849</name>
</gene>
<accession>A0A1I5M9Z3</accession>
<name>A0A1I5M9Z3_9PSEU</name>
<protein>
    <submittedName>
        <fullName evidence="2">Catechol 2,3-dioxygenase</fullName>
    </submittedName>
</protein>
<dbReference type="Gene3D" id="3.10.180.10">
    <property type="entry name" value="2,3-Dihydroxybiphenyl 1,2-Dioxygenase, domain 1"/>
    <property type="match status" value="1"/>
</dbReference>
<evidence type="ECO:0000259" key="1">
    <source>
        <dbReference type="PROSITE" id="PS51819"/>
    </source>
</evidence>
<dbReference type="GO" id="GO:0051213">
    <property type="term" value="F:dioxygenase activity"/>
    <property type="evidence" value="ECO:0007669"/>
    <property type="project" value="UniProtKB-KW"/>
</dbReference>
<reference evidence="3" key="1">
    <citation type="submission" date="2016-10" db="EMBL/GenBank/DDBJ databases">
        <authorList>
            <person name="Varghese N."/>
            <person name="Submissions S."/>
        </authorList>
    </citation>
    <scope>NUCLEOTIDE SEQUENCE [LARGE SCALE GENOMIC DNA]</scope>
    <source>
        <strain evidence="3">CGMCC 4.5579</strain>
    </source>
</reference>
<dbReference type="EMBL" id="FOWW01000001">
    <property type="protein sequence ID" value="SFP06365.1"/>
    <property type="molecule type" value="Genomic_DNA"/>
</dbReference>
<keyword evidence="2" id="KW-0560">Oxidoreductase</keyword>
<dbReference type="Pfam" id="PF00903">
    <property type="entry name" value="Glyoxalase"/>
    <property type="match status" value="1"/>
</dbReference>
<dbReference type="SUPFAM" id="SSF54593">
    <property type="entry name" value="Glyoxalase/Bleomycin resistance protein/Dihydroxybiphenyl dioxygenase"/>
    <property type="match status" value="1"/>
</dbReference>
<feature type="domain" description="VOC" evidence="1">
    <location>
        <begin position="2"/>
        <end position="120"/>
    </location>
</feature>
<sequence length="128" mass="13897">MSVARVRYIVDDVDATVDFYVTHLGFDLTVRHAPGVALLVKGALRLLLSTPNGAGGGDRDEVPKPGGWNRIRLEVDDLAAEVRMLQRAGVAIRGESVQDREGQYVVIEDPAGNPVELFEPTDQHTSSC</sequence>
<organism evidence="2 3">
    <name type="scientific">Amycolatopsis arida</name>
    <dbReference type="NCBI Taxonomy" id="587909"/>
    <lineage>
        <taxon>Bacteria</taxon>
        <taxon>Bacillati</taxon>
        <taxon>Actinomycetota</taxon>
        <taxon>Actinomycetes</taxon>
        <taxon>Pseudonocardiales</taxon>
        <taxon>Pseudonocardiaceae</taxon>
        <taxon>Amycolatopsis</taxon>
    </lineage>
</organism>
<dbReference type="RefSeq" id="WP_092528034.1">
    <property type="nucleotide sequence ID" value="NZ_FOWW01000001.1"/>
</dbReference>
<dbReference type="OrthoDB" id="9798201at2"/>
<evidence type="ECO:0000313" key="2">
    <source>
        <dbReference type="EMBL" id="SFP06365.1"/>
    </source>
</evidence>
<proteinExistence type="predicted"/>
<dbReference type="Proteomes" id="UP000198727">
    <property type="component" value="Unassembled WGS sequence"/>
</dbReference>
<dbReference type="STRING" id="587909.SAMN05421810_101849"/>
<dbReference type="InterPro" id="IPR029068">
    <property type="entry name" value="Glyas_Bleomycin-R_OHBP_Dase"/>
</dbReference>
<dbReference type="CDD" id="cd06587">
    <property type="entry name" value="VOC"/>
    <property type="match status" value="1"/>
</dbReference>
<dbReference type="InterPro" id="IPR037523">
    <property type="entry name" value="VOC_core"/>
</dbReference>
<evidence type="ECO:0000313" key="3">
    <source>
        <dbReference type="Proteomes" id="UP000198727"/>
    </source>
</evidence>
<dbReference type="AlphaFoldDB" id="A0A1I5M9Z3"/>
<dbReference type="InterPro" id="IPR004360">
    <property type="entry name" value="Glyas_Fos-R_dOase_dom"/>
</dbReference>
<keyword evidence="3" id="KW-1185">Reference proteome</keyword>